<dbReference type="Pfam" id="PF05065">
    <property type="entry name" value="Phage_capsid"/>
    <property type="match status" value="1"/>
</dbReference>
<dbReference type="SUPFAM" id="SSF56563">
    <property type="entry name" value="Major capsid protein gp5"/>
    <property type="match status" value="1"/>
</dbReference>
<evidence type="ECO:0000313" key="5">
    <source>
        <dbReference type="Proteomes" id="UP000823921"/>
    </source>
</evidence>
<protein>
    <submittedName>
        <fullName evidence="4">Phage major capsid protein</fullName>
    </submittedName>
</protein>
<dbReference type="NCBIfam" id="TIGR01554">
    <property type="entry name" value="major_cap_HK97"/>
    <property type="match status" value="1"/>
</dbReference>
<dbReference type="EMBL" id="DWXO01000080">
    <property type="protein sequence ID" value="HJB81012.1"/>
    <property type="molecule type" value="Genomic_DNA"/>
</dbReference>
<evidence type="ECO:0000313" key="4">
    <source>
        <dbReference type="EMBL" id="HJB81012.1"/>
    </source>
</evidence>
<organism evidence="4 5">
    <name type="scientific">Candidatus Flavonifractor intestinigallinarum</name>
    <dbReference type="NCBI Taxonomy" id="2838586"/>
    <lineage>
        <taxon>Bacteria</taxon>
        <taxon>Bacillati</taxon>
        <taxon>Bacillota</taxon>
        <taxon>Clostridia</taxon>
        <taxon>Eubacteriales</taxon>
        <taxon>Oscillospiraceae</taxon>
        <taxon>Flavonifractor</taxon>
    </lineage>
</organism>
<evidence type="ECO:0000256" key="2">
    <source>
        <dbReference type="SAM" id="MobiDB-lite"/>
    </source>
</evidence>
<evidence type="ECO:0000259" key="3">
    <source>
        <dbReference type="Pfam" id="PF05065"/>
    </source>
</evidence>
<reference evidence="4" key="2">
    <citation type="submission" date="2021-04" db="EMBL/GenBank/DDBJ databases">
        <authorList>
            <person name="Gilroy R."/>
        </authorList>
    </citation>
    <scope>NUCLEOTIDE SEQUENCE</scope>
    <source>
        <strain evidence="4">CHK192-8294</strain>
    </source>
</reference>
<gene>
    <name evidence="4" type="ORF">H9712_08500</name>
</gene>
<dbReference type="InterPro" id="IPR024455">
    <property type="entry name" value="Phage_capsid"/>
</dbReference>
<dbReference type="InterPro" id="IPR054612">
    <property type="entry name" value="Phage_capsid-like_C"/>
</dbReference>
<proteinExistence type="predicted"/>
<name>A0A9D2MMS4_9FIRM</name>
<evidence type="ECO:0000256" key="1">
    <source>
        <dbReference type="ARBA" id="ARBA00004328"/>
    </source>
</evidence>
<dbReference type="Proteomes" id="UP000823921">
    <property type="component" value="Unassembled WGS sequence"/>
</dbReference>
<reference evidence="4" key="1">
    <citation type="journal article" date="2021" name="PeerJ">
        <title>Extensive microbial diversity within the chicken gut microbiome revealed by metagenomics and culture.</title>
        <authorList>
            <person name="Gilroy R."/>
            <person name="Ravi A."/>
            <person name="Getino M."/>
            <person name="Pursley I."/>
            <person name="Horton D.L."/>
            <person name="Alikhan N.F."/>
            <person name="Baker D."/>
            <person name="Gharbi K."/>
            <person name="Hall N."/>
            <person name="Watson M."/>
            <person name="Adriaenssens E.M."/>
            <person name="Foster-Nyarko E."/>
            <person name="Jarju S."/>
            <person name="Secka A."/>
            <person name="Antonio M."/>
            <person name="Oren A."/>
            <person name="Chaudhuri R.R."/>
            <person name="La Ragione R."/>
            <person name="Hildebrand F."/>
            <person name="Pallen M.J."/>
        </authorList>
    </citation>
    <scope>NUCLEOTIDE SEQUENCE</scope>
    <source>
        <strain evidence="4">CHK192-8294</strain>
    </source>
</reference>
<dbReference type="Gene3D" id="3.30.2320.10">
    <property type="entry name" value="hypothetical protein PF0899 domain"/>
    <property type="match status" value="1"/>
</dbReference>
<feature type="region of interest" description="Disordered" evidence="2">
    <location>
        <begin position="61"/>
        <end position="80"/>
    </location>
</feature>
<comment type="subcellular location">
    <subcellularLocation>
        <location evidence="1">Virion</location>
    </subcellularLocation>
</comment>
<accession>A0A9D2MMS4</accession>
<sequence length="404" mass="43982">MRIDKQKLYTLKDERNQALEAADAALDAGNMEEYEAKLEKVKGYNVQIESVEKLLREQERFVGQEPGTSGGPGLEREGQEDGYAKAVKSFADAARSGFRVAKAAGDMMQEGVDADGGYAVPQDIVTRIISLRDSKESLLSEVRVIPVTTKSGRRTLKKRGQHTGFATVAEAAKYGKAATPQFTTVSYDIEKRGGYLPVTNELMEDSDSNIAAVAEEWLGDEARVTANKEIMTIVATNDSTDLTDLDGILKAWVGLGSTFRATSKLLTNDDGLLWLGTLKDTNGRQLLTPNPAEPKQLQLCVGPYILPVKTYDNDTMPSTGTKIPMILGDLMEGIAYWDRRQFTIKVSDVASVGELNAFEQDLTIWRGSLRDDCTSWDTEAWVNGYIDTAAAAAASVAAEAEEGA</sequence>
<feature type="domain" description="Phage capsid-like C-terminal" evidence="3">
    <location>
        <begin position="116"/>
        <end position="380"/>
    </location>
</feature>
<dbReference type="AlphaFoldDB" id="A0A9D2MMS4"/>
<dbReference type="Gene3D" id="3.30.2400.10">
    <property type="entry name" value="Major capsid protein gp5"/>
    <property type="match status" value="1"/>
</dbReference>
<comment type="caution">
    <text evidence="4">The sequence shown here is derived from an EMBL/GenBank/DDBJ whole genome shotgun (WGS) entry which is preliminary data.</text>
</comment>